<reference evidence="7" key="1">
    <citation type="submission" date="2020-04" db="EMBL/GenBank/DDBJ databases">
        <authorList>
            <person name="Zhang T."/>
        </authorList>
    </citation>
    <scope>NUCLEOTIDE SEQUENCE</scope>
    <source>
        <strain evidence="7">HKST-UBA01</strain>
    </source>
</reference>
<gene>
    <name evidence="7" type="ORF">KC729_09640</name>
</gene>
<dbReference type="SMART" id="SM00382">
    <property type="entry name" value="AAA"/>
    <property type="match status" value="1"/>
</dbReference>
<dbReference type="Pfam" id="PF13482">
    <property type="entry name" value="RNase_H_2"/>
    <property type="match status" value="1"/>
</dbReference>
<reference evidence="7" key="2">
    <citation type="journal article" date="2021" name="Microbiome">
        <title>Successional dynamics and alternative stable states in a saline activated sludge microbial community over 9 years.</title>
        <authorList>
            <person name="Wang Y."/>
            <person name="Ye J."/>
            <person name="Ju F."/>
            <person name="Liu L."/>
            <person name="Boyd J.A."/>
            <person name="Deng Y."/>
            <person name="Parks D.H."/>
            <person name="Jiang X."/>
            <person name="Yin X."/>
            <person name="Woodcroft B.J."/>
            <person name="Tyson G.W."/>
            <person name="Hugenholtz P."/>
            <person name="Polz M.F."/>
            <person name="Zhang T."/>
        </authorList>
    </citation>
    <scope>NUCLEOTIDE SEQUENCE</scope>
    <source>
        <strain evidence="7">HKST-UBA01</strain>
    </source>
</reference>
<dbReference type="PANTHER" id="PTHR43788:SF8">
    <property type="entry name" value="DNA-BINDING PROTEIN SMUBP-2"/>
    <property type="match status" value="1"/>
</dbReference>
<evidence type="ECO:0000259" key="6">
    <source>
        <dbReference type="SMART" id="SM00382"/>
    </source>
</evidence>
<feature type="domain" description="AAA+ ATPase" evidence="6">
    <location>
        <begin position="642"/>
        <end position="848"/>
    </location>
</feature>
<evidence type="ECO:0000256" key="2">
    <source>
        <dbReference type="ARBA" id="ARBA00022801"/>
    </source>
</evidence>
<dbReference type="CDD" id="cd17934">
    <property type="entry name" value="DEXXQc_Upf1-like"/>
    <property type="match status" value="1"/>
</dbReference>
<dbReference type="InterPro" id="IPR019993">
    <property type="entry name" value="RecB_nuclease_TM0106_put"/>
</dbReference>
<dbReference type="Pfam" id="PF13604">
    <property type="entry name" value="AAA_30"/>
    <property type="match status" value="1"/>
</dbReference>
<dbReference type="SUPFAM" id="SSF52540">
    <property type="entry name" value="P-loop containing nucleoside triphosphate hydrolases"/>
    <property type="match status" value="1"/>
</dbReference>
<protein>
    <submittedName>
        <fullName evidence="7">TM0106 family RecB-like putative nuclease</fullName>
    </submittedName>
</protein>
<dbReference type="EMBL" id="JAGQHR010000263">
    <property type="protein sequence ID" value="MCA9727932.1"/>
    <property type="molecule type" value="Genomic_DNA"/>
</dbReference>
<dbReference type="Gene3D" id="3.40.50.300">
    <property type="entry name" value="P-loop containing nucleotide triphosphate hydrolases"/>
    <property type="match status" value="2"/>
</dbReference>
<dbReference type="AlphaFoldDB" id="A0A956RQ08"/>
<evidence type="ECO:0000256" key="1">
    <source>
        <dbReference type="ARBA" id="ARBA00022741"/>
    </source>
</evidence>
<keyword evidence="4" id="KW-0067">ATP-binding</keyword>
<dbReference type="SUPFAM" id="SSF53098">
    <property type="entry name" value="Ribonuclease H-like"/>
    <property type="match status" value="1"/>
</dbReference>
<dbReference type="InterPro" id="IPR047187">
    <property type="entry name" value="SF1_C_Upf1"/>
</dbReference>
<keyword evidence="3" id="KW-0347">Helicase</keyword>
<feature type="non-terminal residue" evidence="7">
    <location>
        <position position="1"/>
    </location>
</feature>
<evidence type="ECO:0000313" key="8">
    <source>
        <dbReference type="Proteomes" id="UP000697710"/>
    </source>
</evidence>
<dbReference type="CDD" id="cd18808">
    <property type="entry name" value="SF1_C_Upf1"/>
    <property type="match status" value="1"/>
</dbReference>
<dbReference type="GO" id="GO:0043139">
    <property type="term" value="F:5'-3' DNA helicase activity"/>
    <property type="evidence" value="ECO:0007669"/>
    <property type="project" value="TreeGrafter"/>
</dbReference>
<dbReference type="GO" id="GO:0005524">
    <property type="term" value="F:ATP binding"/>
    <property type="evidence" value="ECO:0007669"/>
    <property type="project" value="UniProtKB-KW"/>
</dbReference>
<accession>A0A956RQ08</accession>
<name>A0A956RQ08_UNCEI</name>
<dbReference type="GO" id="GO:0016787">
    <property type="term" value="F:hydrolase activity"/>
    <property type="evidence" value="ECO:0007669"/>
    <property type="project" value="UniProtKB-KW"/>
</dbReference>
<dbReference type="InterPro" id="IPR041679">
    <property type="entry name" value="DNA2/NAM7-like_C"/>
</dbReference>
<feature type="region of interest" description="Disordered" evidence="5">
    <location>
        <begin position="543"/>
        <end position="588"/>
    </location>
</feature>
<evidence type="ECO:0000256" key="3">
    <source>
        <dbReference type="ARBA" id="ARBA00022806"/>
    </source>
</evidence>
<dbReference type="InterPro" id="IPR050534">
    <property type="entry name" value="Coronavir_polyprotein_1ab"/>
</dbReference>
<dbReference type="Pfam" id="PF13087">
    <property type="entry name" value="AAA_12"/>
    <property type="match status" value="1"/>
</dbReference>
<organism evidence="7 8">
    <name type="scientific">Eiseniibacteriota bacterium</name>
    <dbReference type="NCBI Taxonomy" id="2212470"/>
    <lineage>
        <taxon>Bacteria</taxon>
        <taxon>Candidatus Eiseniibacteriota</taxon>
    </lineage>
</organism>
<keyword evidence="1" id="KW-0547">Nucleotide-binding</keyword>
<proteinExistence type="predicted"/>
<dbReference type="InterPro" id="IPR003593">
    <property type="entry name" value="AAA+_ATPase"/>
</dbReference>
<dbReference type="PANTHER" id="PTHR43788">
    <property type="entry name" value="DNA2/NAM7 HELICASE FAMILY MEMBER"/>
    <property type="match status" value="1"/>
</dbReference>
<evidence type="ECO:0000256" key="5">
    <source>
        <dbReference type="SAM" id="MobiDB-lite"/>
    </source>
</evidence>
<dbReference type="Proteomes" id="UP000697710">
    <property type="component" value="Unassembled WGS sequence"/>
</dbReference>
<evidence type="ECO:0000313" key="7">
    <source>
        <dbReference type="EMBL" id="MCA9727932.1"/>
    </source>
</evidence>
<dbReference type="InterPro" id="IPR027417">
    <property type="entry name" value="P-loop_NTPase"/>
</dbReference>
<dbReference type="InterPro" id="IPR038720">
    <property type="entry name" value="YprB_RNase_H-like_dom"/>
</dbReference>
<sequence length="1047" mass="114852">FRLADYQAYFRSVQRRLSAQLESGPIASYPNRVPQCEICEWWPVCDRQRHDDDHPSLVAGILNHQIEHLHEIGIETLAGFARRSRETLGRPRRGSTQSLQKAWEQARVQLRGRKENQPAHDLLPLEPGLGLSRLPEPSAGDLFFDFEGDPFVEGGGLEYLFGFADGSGTYDKIWALGRADEKRALERFFDFLMARWEQHPDLHVYHFGGYERAALERLVGRHATRATELDRLLRAERLVDLHAITRQSLRASVERYSLKDLEPFFGFRRRTDLRDASTALRRIEAALELGLDLEAESDALETVRAYNEEDCLATAGLRAWLEGLRTEQIADGADIARPILKSGDASDHVEAREEQTAEAFAALVEGIPEDLADRSETEQARWLLAHLLDYFNRELKTAWWDYFRVHEMEPDDLQEERSALVGLTFDGEDEGGTAACPIHRYRFPAQDVSMRTRDRLHEVMGDRIGEVASIDLQHRTVSIRKKRGMAARHPSAVHVEEVVYPQPLDGSLLDLGRSVAAHGIDGDGPQRAARDLLLRRVPRFAAMPEAKSPVPQRRSARAGRKAENPQQVRMSFGGDGAEPRSGGDGAPLHRAEDAALRRSVEDAALLRFAEDGALPSSAEDGALRRPGETAQEAAVRLALALDGGTLAIQGPPGTGKTVTGAAMITALARTGAKVGVTAVSHSVIRNLLTKVHEHATRDATRSGDASSEATSLRFFHKSKAREGDDSAGSEWLTVEDDNAAALAAASDGAVTGGTAWLWAREDAAGVLDYLFIDEAGQMSLAHVLAASRAAKNLILLGDPQQLQQPQRGAHPEGADVSALSHLLGEHPTIPGSLGLFLDTTWRLAPSICDFTSELYYESRLTPHPRTTPQRIVGPTVYSGSGLFYVPVEHEANQSRSDEEVDAVRCILDELLAGGSSWIGPGDDAGQPLRLEDILVVAPYNAQVAALEEALPSGARVGTVDKFQGQEAAIVIYSVTSSSAADAPRGLEFLFDPHRLNVATSRARCLCILVAAPAVFQPECRTPRQMRSANGFCRFLELARIADVPALK</sequence>
<comment type="caution">
    <text evidence="7">The sequence shown here is derived from an EMBL/GenBank/DDBJ whole genome shotgun (WGS) entry which is preliminary data.</text>
</comment>
<keyword evidence="2" id="KW-0378">Hydrolase</keyword>
<dbReference type="InterPro" id="IPR012337">
    <property type="entry name" value="RNaseH-like_sf"/>
</dbReference>
<evidence type="ECO:0000256" key="4">
    <source>
        <dbReference type="ARBA" id="ARBA00022840"/>
    </source>
</evidence>
<dbReference type="NCBIfam" id="TIGR03491">
    <property type="entry name" value="TM0106 family RecB-like putative nuclease"/>
    <property type="match status" value="1"/>
</dbReference>